<proteinExistence type="predicted"/>
<dbReference type="RefSeq" id="WP_194145298.1">
    <property type="nucleotide sequence ID" value="NZ_SZOD01000834.1"/>
</dbReference>
<evidence type="ECO:0000313" key="2">
    <source>
        <dbReference type="Proteomes" id="UP000305524"/>
    </source>
</evidence>
<protein>
    <submittedName>
        <fullName evidence="1">Type I-C CRISPR-associated protein Cas8c/Csd1</fullName>
    </submittedName>
</protein>
<reference evidence="1 2" key="1">
    <citation type="journal article" date="2019" name="Environ. Microbiol.">
        <title>An active ?-lactamase is a part of an orchestrated cell wall stress resistance network of Bacillus subtilis and related rhizosphere species.</title>
        <authorList>
            <person name="Bucher T."/>
            <person name="Keren-Paz A."/>
            <person name="Hausser J."/>
            <person name="Olender T."/>
            <person name="Cytryn E."/>
            <person name="Kolodkin-Gal I."/>
        </authorList>
    </citation>
    <scope>NUCLEOTIDE SEQUENCE [LARGE SCALE GENOMIC DNA]</scope>
    <source>
        <strain evidence="1 2">I186</strain>
    </source>
</reference>
<name>A0A4U3A0M1_BACMY</name>
<dbReference type="InterPro" id="IPR010144">
    <property type="entry name" value="CRISPR-assoc_prot_Csd1-typ"/>
</dbReference>
<dbReference type="Pfam" id="PF09709">
    <property type="entry name" value="Cas_Csd1"/>
    <property type="match status" value="1"/>
</dbReference>
<feature type="non-terminal residue" evidence="1">
    <location>
        <position position="1"/>
    </location>
</feature>
<sequence>EGYQLVLDKENIDRDYLFGRLLAIADVLERNSLNTGDQRATNARRYMNSFSQHPERTWKTIQGALQPYQARLGEKVWYYNKLIDEVGSKIKIEDFNNKPLSGKYLLGFYSQRHELYQKKEKNVSLDDAVNNGEEN</sequence>
<dbReference type="Proteomes" id="UP000305524">
    <property type="component" value="Unassembled WGS sequence"/>
</dbReference>
<dbReference type="EMBL" id="SZOD01000834">
    <property type="protein sequence ID" value="TKI80759.1"/>
    <property type="molecule type" value="Genomic_DNA"/>
</dbReference>
<accession>A0A4U3A0M1</accession>
<dbReference type="AlphaFoldDB" id="A0A4U3A0M1"/>
<organism evidence="1 2">
    <name type="scientific">Bacillus mycoides</name>
    <dbReference type="NCBI Taxonomy" id="1405"/>
    <lineage>
        <taxon>Bacteria</taxon>
        <taxon>Bacillati</taxon>
        <taxon>Bacillota</taxon>
        <taxon>Bacilli</taxon>
        <taxon>Bacillales</taxon>
        <taxon>Bacillaceae</taxon>
        <taxon>Bacillus</taxon>
        <taxon>Bacillus cereus group</taxon>
    </lineage>
</organism>
<gene>
    <name evidence="1" type="ORF">FC701_27385</name>
</gene>
<comment type="caution">
    <text evidence="1">The sequence shown here is derived from an EMBL/GenBank/DDBJ whole genome shotgun (WGS) entry which is preliminary data.</text>
</comment>
<evidence type="ECO:0000313" key="1">
    <source>
        <dbReference type="EMBL" id="TKI80759.1"/>
    </source>
</evidence>